<dbReference type="HOGENOM" id="CLU_936947_0_0_1"/>
<dbReference type="Proteomes" id="UP000001861">
    <property type="component" value="Unassembled WGS sequence"/>
</dbReference>
<dbReference type="KEGG" id="cci:CC1G_01857"/>
<evidence type="ECO:0000256" key="1">
    <source>
        <dbReference type="SAM" id="MobiDB-lite"/>
    </source>
</evidence>
<dbReference type="RefSeq" id="XP_002912175.1">
    <property type="nucleotide sequence ID" value="XM_002912129.1"/>
</dbReference>
<organism evidence="2 3">
    <name type="scientific">Coprinopsis cinerea (strain Okayama-7 / 130 / ATCC MYA-4618 / FGSC 9003)</name>
    <name type="common">Inky cap fungus</name>
    <name type="synonym">Hormographiella aspergillata</name>
    <dbReference type="NCBI Taxonomy" id="240176"/>
    <lineage>
        <taxon>Eukaryota</taxon>
        <taxon>Fungi</taxon>
        <taxon>Dikarya</taxon>
        <taxon>Basidiomycota</taxon>
        <taxon>Agaricomycotina</taxon>
        <taxon>Agaricomycetes</taxon>
        <taxon>Agaricomycetidae</taxon>
        <taxon>Agaricales</taxon>
        <taxon>Agaricineae</taxon>
        <taxon>Psathyrellaceae</taxon>
        <taxon>Coprinopsis</taxon>
    </lineage>
</organism>
<dbReference type="VEuPathDB" id="FungiDB:CC1G_01857"/>
<dbReference type="eggNOG" id="ENOG502S6Z0">
    <property type="taxonomic scope" value="Eukaryota"/>
</dbReference>
<protein>
    <recommendedName>
        <fullName evidence="4">Methyltransferase domain-containing protein</fullName>
    </recommendedName>
</protein>
<sequence length="297" mass="33493">MLQPSFPSAIPSHPPHSSGSSSFDIKRHTRTKELQFLRKYGHRHHSYDNEKAPYPLSYDKHVLEMEALDNRLTQHLRGSSSFVNFDESPARVLDLGCGTGTWVVDAAKEWPNAEFVGFDLVNVQVPLKLLDPSIAKRITWRHGNLYVRNRVFVGARNDDGMTGDQFNHEASIRGRRIRLCAHTLHLQGCPREQGWLLRISFHLHSDQLPSGTSSSRSGPFLVFSQCVGSIPHRKSIEFCCPEVLLKSLKKISSFLYFPAGLRGLCAQGHDGLLPPRISTGIPWQTYPLMITPYLNLS</sequence>
<evidence type="ECO:0008006" key="4">
    <source>
        <dbReference type="Google" id="ProtNLM"/>
    </source>
</evidence>
<dbReference type="SUPFAM" id="SSF53335">
    <property type="entry name" value="S-adenosyl-L-methionine-dependent methyltransferases"/>
    <property type="match status" value="1"/>
</dbReference>
<gene>
    <name evidence="2" type="ORF">CC1G_01857</name>
</gene>
<dbReference type="InParanoid" id="D6RK45"/>
<accession>D6RK45</accession>
<evidence type="ECO:0000313" key="2">
    <source>
        <dbReference type="EMBL" id="EFI28681.1"/>
    </source>
</evidence>
<reference evidence="2 3" key="1">
    <citation type="journal article" date="2010" name="Proc. Natl. Acad. Sci. U.S.A.">
        <title>Insights into evolution of multicellular fungi from the assembled chromosomes of the mushroom Coprinopsis cinerea (Coprinus cinereus).</title>
        <authorList>
            <person name="Stajich J.E."/>
            <person name="Wilke S.K."/>
            <person name="Ahren D."/>
            <person name="Au C.H."/>
            <person name="Birren B.W."/>
            <person name="Borodovsky M."/>
            <person name="Burns C."/>
            <person name="Canback B."/>
            <person name="Casselton L.A."/>
            <person name="Cheng C.K."/>
            <person name="Deng J."/>
            <person name="Dietrich F.S."/>
            <person name="Fargo D.C."/>
            <person name="Farman M.L."/>
            <person name="Gathman A.C."/>
            <person name="Goldberg J."/>
            <person name="Guigo R."/>
            <person name="Hoegger P.J."/>
            <person name="Hooker J.B."/>
            <person name="Huggins A."/>
            <person name="James T.Y."/>
            <person name="Kamada T."/>
            <person name="Kilaru S."/>
            <person name="Kodira C."/>
            <person name="Kues U."/>
            <person name="Kupfer D."/>
            <person name="Kwan H.S."/>
            <person name="Lomsadze A."/>
            <person name="Li W."/>
            <person name="Lilly W.W."/>
            <person name="Ma L.J."/>
            <person name="Mackey A.J."/>
            <person name="Manning G."/>
            <person name="Martin F."/>
            <person name="Muraguchi H."/>
            <person name="Natvig D.O."/>
            <person name="Palmerini H."/>
            <person name="Ramesh M.A."/>
            <person name="Rehmeyer C.J."/>
            <person name="Roe B.A."/>
            <person name="Shenoy N."/>
            <person name="Stanke M."/>
            <person name="Ter-Hovhannisyan V."/>
            <person name="Tunlid A."/>
            <person name="Velagapudi R."/>
            <person name="Vision T.J."/>
            <person name="Zeng Q."/>
            <person name="Zolan M.E."/>
            <person name="Pukkila P.J."/>
        </authorList>
    </citation>
    <scope>NUCLEOTIDE SEQUENCE [LARGE SCALE GENOMIC DNA]</scope>
    <source>
        <strain evidence="3">Okayama-7 / 130 / ATCC MYA-4618 / FGSC 9003</strain>
    </source>
</reference>
<evidence type="ECO:0000313" key="3">
    <source>
        <dbReference type="Proteomes" id="UP000001861"/>
    </source>
</evidence>
<dbReference type="STRING" id="240176.D6RK45"/>
<dbReference type="OrthoDB" id="2013972at2759"/>
<dbReference type="Gene3D" id="3.40.50.150">
    <property type="entry name" value="Vaccinia Virus protein VP39"/>
    <property type="match status" value="1"/>
</dbReference>
<dbReference type="Pfam" id="PF13489">
    <property type="entry name" value="Methyltransf_23"/>
    <property type="match status" value="1"/>
</dbReference>
<dbReference type="EMBL" id="AACS02000001">
    <property type="protein sequence ID" value="EFI28681.1"/>
    <property type="molecule type" value="Genomic_DNA"/>
</dbReference>
<name>D6RK45_COPC7</name>
<proteinExistence type="predicted"/>
<feature type="compositionally biased region" description="Low complexity" evidence="1">
    <location>
        <begin position="1"/>
        <end position="22"/>
    </location>
</feature>
<dbReference type="AlphaFoldDB" id="D6RK45"/>
<comment type="caution">
    <text evidence="2">The sequence shown here is derived from an EMBL/GenBank/DDBJ whole genome shotgun (WGS) entry which is preliminary data.</text>
</comment>
<keyword evidence="3" id="KW-1185">Reference proteome</keyword>
<dbReference type="GeneID" id="6005603"/>
<dbReference type="CDD" id="cd02440">
    <property type="entry name" value="AdoMet_MTases"/>
    <property type="match status" value="1"/>
</dbReference>
<feature type="region of interest" description="Disordered" evidence="1">
    <location>
        <begin position="1"/>
        <end position="24"/>
    </location>
</feature>
<dbReference type="InterPro" id="IPR029063">
    <property type="entry name" value="SAM-dependent_MTases_sf"/>
</dbReference>